<accession>A0A0E1W099</accession>
<organism evidence="2">
    <name type="scientific">Burkholderia pseudomallei 1710a</name>
    <dbReference type="NCBI Taxonomy" id="320371"/>
    <lineage>
        <taxon>Bacteria</taxon>
        <taxon>Pseudomonadati</taxon>
        <taxon>Pseudomonadota</taxon>
        <taxon>Betaproteobacteria</taxon>
        <taxon>Burkholderiales</taxon>
        <taxon>Burkholderiaceae</taxon>
        <taxon>Burkholderia</taxon>
        <taxon>pseudomallei group</taxon>
    </lineage>
</organism>
<evidence type="ECO:0000313" key="2">
    <source>
        <dbReference type="EMBL" id="EET05741.1"/>
    </source>
</evidence>
<evidence type="ECO:0000256" key="1">
    <source>
        <dbReference type="SAM" id="MobiDB-lite"/>
    </source>
</evidence>
<sequence length="175" mass="19384">MRVSMPMSFVILRWLVNENLVTRADAPFAGASRRARRRRAAEIRADAARGTVVHFRGLRGAAQASVRGASRRFGCRRRAAGPGDTDDEIPASASRCARVRDDAVETGRSRNGARHHAMPTRRACAPLSHARRFSGRQRRAVATAACARRAERCRARVERPRACRLGESTNRRIGD</sequence>
<gene>
    <name evidence="2" type="ORF">BURPS1710A_A3315</name>
</gene>
<dbReference type="HOGENOM" id="CLU_1308194_0_0_4"/>
<feature type="region of interest" description="Disordered" evidence="1">
    <location>
        <begin position="100"/>
        <end position="120"/>
    </location>
</feature>
<name>A0A0E1W099_BURPE</name>
<dbReference type="EMBL" id="CM000833">
    <property type="protein sequence ID" value="EET05741.1"/>
    <property type="molecule type" value="Genomic_DNA"/>
</dbReference>
<protein>
    <submittedName>
        <fullName evidence="2">Uncharacterized protein</fullName>
    </submittedName>
</protein>
<proteinExistence type="predicted"/>
<dbReference type="AlphaFoldDB" id="A0A0E1W099"/>
<reference evidence="2" key="1">
    <citation type="submission" date="2009-05" db="EMBL/GenBank/DDBJ databases">
        <authorList>
            <person name="Harkins D.M."/>
            <person name="DeShazer D."/>
            <person name="Woods D.E."/>
            <person name="Brinkac L.M."/>
            <person name="Brown K.A."/>
            <person name="Hung G.C."/>
            <person name="Tuanyok A."/>
            <person name="Zhang B."/>
            <person name="Nierman W.C."/>
        </authorList>
    </citation>
    <scope>NUCLEOTIDE SEQUENCE [LARGE SCALE GENOMIC DNA]</scope>
    <source>
        <strain evidence="2">1710a</strain>
    </source>
</reference>
<dbReference type="Proteomes" id="UP000001812">
    <property type="component" value="Chromosome II"/>
</dbReference>